<dbReference type="GO" id="GO:0012505">
    <property type="term" value="C:endomembrane system"/>
    <property type="evidence" value="ECO:0007669"/>
    <property type="project" value="UniProtKB-SubCell"/>
</dbReference>
<dbReference type="InterPro" id="IPR008915">
    <property type="entry name" value="Peptidase_M50"/>
</dbReference>
<dbReference type="PANTHER" id="PTHR13325:SF3">
    <property type="entry name" value="MEMBRANE-BOUND TRANSCRIPTION FACTOR SITE-2 PROTEASE"/>
    <property type="match status" value="1"/>
</dbReference>
<dbReference type="RefSeq" id="WP_062329406.1">
    <property type="nucleotide sequence ID" value="NZ_CP014476.1"/>
</dbReference>
<feature type="coiled-coil region" evidence="7">
    <location>
        <begin position="496"/>
        <end position="534"/>
    </location>
</feature>
<evidence type="ECO:0000256" key="5">
    <source>
        <dbReference type="ARBA" id="ARBA00022989"/>
    </source>
</evidence>
<proteinExistence type="inferred from homology"/>
<feature type="domain" description="Peptidase M50" evidence="9">
    <location>
        <begin position="193"/>
        <end position="292"/>
    </location>
</feature>
<evidence type="ECO:0000313" key="12">
    <source>
        <dbReference type="Proteomes" id="UP000030512"/>
    </source>
</evidence>
<keyword evidence="6 8" id="KW-0472">Membrane</keyword>
<comment type="cofactor">
    <cofactor evidence="1">
        <name>Zn(2+)</name>
        <dbReference type="ChEBI" id="CHEBI:29105"/>
    </cofactor>
</comment>
<dbReference type="Gene3D" id="2.40.50.100">
    <property type="match status" value="1"/>
</dbReference>
<evidence type="ECO:0000256" key="3">
    <source>
        <dbReference type="ARBA" id="ARBA00007931"/>
    </source>
</evidence>
<dbReference type="Pfam" id="PF25973">
    <property type="entry name" value="BSH_CzcB"/>
    <property type="match status" value="1"/>
</dbReference>
<dbReference type="InterPro" id="IPR058647">
    <property type="entry name" value="BSH_CzcB-like"/>
</dbReference>
<evidence type="ECO:0000256" key="6">
    <source>
        <dbReference type="ARBA" id="ARBA00023136"/>
    </source>
</evidence>
<dbReference type="OrthoDB" id="9759690at2"/>
<dbReference type="Proteomes" id="UP000030512">
    <property type="component" value="Chromosome"/>
</dbReference>
<dbReference type="EMBL" id="CP014476">
    <property type="protein sequence ID" value="AMK78530.1"/>
    <property type="molecule type" value="Genomic_DNA"/>
</dbReference>
<comment type="similarity">
    <text evidence="3">Belongs to the peptidase M50B family.</text>
</comment>
<feature type="transmembrane region" description="Helical" evidence="8">
    <location>
        <begin position="148"/>
        <end position="169"/>
    </location>
</feature>
<feature type="transmembrane region" description="Helical" evidence="8">
    <location>
        <begin position="122"/>
        <end position="142"/>
    </location>
</feature>
<dbReference type="AlphaFoldDB" id="A0A126T8Z4"/>
<comment type="subcellular location">
    <subcellularLocation>
        <location evidence="2">Endomembrane system</location>
        <topology evidence="2">Multi-pass membrane protein</topology>
    </subcellularLocation>
</comment>
<keyword evidence="5 8" id="KW-1133">Transmembrane helix</keyword>
<protein>
    <submittedName>
        <fullName evidence="11">Uncharacterized protein</fullName>
    </submittedName>
</protein>
<keyword evidence="7" id="KW-0175">Coiled coil</keyword>
<evidence type="ECO:0000259" key="9">
    <source>
        <dbReference type="Pfam" id="PF02163"/>
    </source>
</evidence>
<evidence type="ECO:0000256" key="2">
    <source>
        <dbReference type="ARBA" id="ARBA00004127"/>
    </source>
</evidence>
<dbReference type="GO" id="GO:0031293">
    <property type="term" value="P:membrane protein intracellular domain proteolysis"/>
    <property type="evidence" value="ECO:0007669"/>
    <property type="project" value="TreeGrafter"/>
</dbReference>
<accession>A0A126T8Z4</accession>
<dbReference type="KEGG" id="mdn:JT25_018885"/>
<dbReference type="Pfam" id="PF02163">
    <property type="entry name" value="Peptidase_M50"/>
    <property type="match status" value="1"/>
</dbReference>
<evidence type="ECO:0000256" key="8">
    <source>
        <dbReference type="SAM" id="Phobius"/>
    </source>
</evidence>
<feature type="transmembrane region" description="Helical" evidence="8">
    <location>
        <begin position="218"/>
        <end position="237"/>
    </location>
</feature>
<keyword evidence="4 8" id="KW-0812">Transmembrane</keyword>
<feature type="transmembrane region" description="Helical" evidence="8">
    <location>
        <begin position="278"/>
        <end position="298"/>
    </location>
</feature>
<dbReference type="GO" id="GO:0016020">
    <property type="term" value="C:membrane"/>
    <property type="evidence" value="ECO:0007669"/>
    <property type="project" value="InterPro"/>
</dbReference>
<dbReference type="GO" id="GO:0004222">
    <property type="term" value="F:metalloendopeptidase activity"/>
    <property type="evidence" value="ECO:0007669"/>
    <property type="project" value="InterPro"/>
</dbReference>
<feature type="transmembrane region" description="Helical" evidence="8">
    <location>
        <begin position="352"/>
        <end position="377"/>
    </location>
</feature>
<dbReference type="STRING" id="1538553.JT25_018885"/>
<feature type="transmembrane region" description="Helical" evidence="8">
    <location>
        <begin position="423"/>
        <end position="441"/>
    </location>
</feature>
<evidence type="ECO:0000256" key="4">
    <source>
        <dbReference type="ARBA" id="ARBA00022692"/>
    </source>
</evidence>
<feature type="domain" description="CzcB-like barrel-sandwich hybrid" evidence="10">
    <location>
        <begin position="456"/>
        <end position="579"/>
    </location>
</feature>
<feature type="transmembrane region" description="Helical" evidence="8">
    <location>
        <begin position="176"/>
        <end position="198"/>
    </location>
</feature>
<evidence type="ECO:0000313" key="11">
    <source>
        <dbReference type="EMBL" id="AMK78530.1"/>
    </source>
</evidence>
<name>A0A126T8Z4_9GAMM</name>
<gene>
    <name evidence="11" type="ORF">JT25_018885</name>
</gene>
<dbReference type="PANTHER" id="PTHR13325">
    <property type="entry name" value="PROTEASE M50 MEMBRANE-BOUND TRANSCRIPTION FACTOR SITE 2 PROTEASE"/>
    <property type="match status" value="1"/>
</dbReference>
<keyword evidence="12" id="KW-1185">Reference proteome</keyword>
<evidence type="ECO:0000259" key="10">
    <source>
        <dbReference type="Pfam" id="PF25973"/>
    </source>
</evidence>
<feature type="transmembrane region" description="Helical" evidence="8">
    <location>
        <begin position="383"/>
        <end position="402"/>
    </location>
</feature>
<dbReference type="GO" id="GO:0005737">
    <property type="term" value="C:cytoplasm"/>
    <property type="evidence" value="ECO:0007669"/>
    <property type="project" value="TreeGrafter"/>
</dbReference>
<evidence type="ECO:0000256" key="7">
    <source>
        <dbReference type="SAM" id="Coils"/>
    </source>
</evidence>
<evidence type="ECO:0000256" key="1">
    <source>
        <dbReference type="ARBA" id="ARBA00001947"/>
    </source>
</evidence>
<dbReference type="InterPro" id="IPR001193">
    <property type="entry name" value="MBTPS2"/>
</dbReference>
<sequence length="710" mass="80068">MAGVVEAASALAPLREELHCLPGPQGFDGAPTWTLHDPANNRFFRIGWQEFEILARWALGQTEAIAQAVNRETTLHVDAGQVGEFAQFLLNNNLLRLSGDAGLQRLRQQVAMRKQRWGQWLLHNYLFFKIPLLKPDALLAWLYPRVAWIYSGQFAALLMGCALLAGFLLSRQWERFLATFPHFFNWSGLAQYFLALMLAKTLHEFGHALTAHRYGCRVPTMGVAFMVMYPMLYTDASETWKLSSRRQRVAIAGAGIAAELGLAVFAALAWSFLADGPLRSGVFLLATSTWIMTLAINLSPFMRFDGYYLLADWLGIENLQPRAFAYNRWHLRRLLFGLDQVPPESLPKRWHWFFIGYAWCTWLYRFFLFLGIALLVYHFFFKLLGLLMMAVEVGWFILRPIWSELVAWKNLGPDVWINQRSRISLLLLVVVIAVLVLPWQGHVLAPALIKAERYAEIYLPTAARLDAWQVKTGQVVKSGELLAQLSSRELDFQARNSSLEGQLVEWQLAYQGLEQNLNQRRQVLLKELESAGAKQAGFRHQQTQLKIQAPFDGLALDLNQQAQEGQWLKEGEALLIVADPRSQLIEAYVAEEDLQAAGQADSAVFYPDQPGMSPITCRVERIDQGGAARIPAMLASMHGGAIAARLDAQQQAVPESAVYRIILTPEADSQNVAHFPGERRGSVRLDTPASSLLHRFVRQVATVLVRESGF</sequence>
<feature type="transmembrane region" description="Helical" evidence="8">
    <location>
        <begin position="249"/>
        <end position="272"/>
    </location>
</feature>
<organism evidence="11 12">
    <name type="scientific">Methylomonas denitrificans</name>
    <dbReference type="NCBI Taxonomy" id="1538553"/>
    <lineage>
        <taxon>Bacteria</taxon>
        <taxon>Pseudomonadati</taxon>
        <taxon>Pseudomonadota</taxon>
        <taxon>Gammaproteobacteria</taxon>
        <taxon>Methylococcales</taxon>
        <taxon>Methylococcaceae</taxon>
        <taxon>Methylomonas</taxon>
    </lineage>
</organism>
<reference evidence="11 12" key="1">
    <citation type="journal article" date="2015" name="Environ. Microbiol.">
        <title>Methane oxidation coupled to nitrate reduction under hypoxia by the Gammaproteobacterium Methylomonas denitrificans, sp. nov. type strain FJG1.</title>
        <authorList>
            <person name="Kits K.D."/>
            <person name="Klotz M.G."/>
            <person name="Stein L.Y."/>
        </authorList>
    </citation>
    <scope>NUCLEOTIDE SEQUENCE [LARGE SCALE GENOMIC DNA]</scope>
    <source>
        <strain evidence="11 12">FJG1</strain>
    </source>
</reference>